<feature type="region of interest" description="Disordered" evidence="1">
    <location>
        <begin position="673"/>
        <end position="692"/>
    </location>
</feature>
<dbReference type="Proteomes" id="UP000706124">
    <property type="component" value="Unassembled WGS sequence"/>
</dbReference>
<dbReference type="EMBL" id="SRPO01000013">
    <property type="protein sequence ID" value="KAG5948784.1"/>
    <property type="molecule type" value="Genomic_DNA"/>
</dbReference>
<feature type="region of interest" description="Disordered" evidence="1">
    <location>
        <begin position="624"/>
        <end position="650"/>
    </location>
</feature>
<organism evidence="2 3">
    <name type="scientific">Claviceps pazoutovae</name>
    <dbReference type="NCBI Taxonomy" id="1649127"/>
    <lineage>
        <taxon>Eukaryota</taxon>
        <taxon>Fungi</taxon>
        <taxon>Dikarya</taxon>
        <taxon>Ascomycota</taxon>
        <taxon>Pezizomycotina</taxon>
        <taxon>Sordariomycetes</taxon>
        <taxon>Hypocreomycetidae</taxon>
        <taxon>Hypocreales</taxon>
        <taxon>Clavicipitaceae</taxon>
        <taxon>Claviceps</taxon>
    </lineage>
</organism>
<proteinExistence type="predicted"/>
<comment type="caution">
    <text evidence="2">The sequence shown here is derived from an EMBL/GenBank/DDBJ whole genome shotgun (WGS) entry which is preliminary data.</text>
</comment>
<accession>A0A9P7SKW3</accession>
<dbReference type="AlphaFoldDB" id="A0A9P7SKW3"/>
<gene>
    <name evidence="2" type="ORF">E4U60_000859</name>
</gene>
<reference evidence="2 3" key="1">
    <citation type="journal article" date="2020" name="bioRxiv">
        <title>Whole genome comparisons of ergot fungi reveals the divergence and evolution of species within the genus Claviceps are the result of varying mechanisms driving genome evolution and host range expansion.</title>
        <authorList>
            <person name="Wyka S.A."/>
            <person name="Mondo S.J."/>
            <person name="Liu M."/>
            <person name="Dettman J."/>
            <person name="Nalam V."/>
            <person name="Broders K.D."/>
        </authorList>
    </citation>
    <scope>NUCLEOTIDE SEQUENCE [LARGE SCALE GENOMIC DNA]</scope>
    <source>
        <strain evidence="2 3">CCC 1485</strain>
    </source>
</reference>
<dbReference type="InterPro" id="IPR050896">
    <property type="entry name" value="Mito_lipid_metab_GTPase"/>
</dbReference>
<dbReference type="GO" id="GO:0005739">
    <property type="term" value="C:mitochondrion"/>
    <property type="evidence" value="ECO:0007669"/>
    <property type="project" value="TreeGrafter"/>
</dbReference>
<sequence length="735" mass="81173">MNRVATARSLGRALRIGDASSASGVPIFLCPAIGRVRAGGRRLNIAKSTPRRFNHTNSANVAAPVPSTPSDADKTLVDVSKTSARTLPVTCSGCGAFSQTADAQQLGYFNLQRKKVQQWLKPQNDKDSDGRRLRKAAAEEDEIVGNILKNMPSEELKALGLSAETMLREEQAAVANPVAENPPVCDRCHDLIYYSTTKDTAKVPMPHPTVESLRETIEESPYRYNHIYHIIDAADFPMSLIPQLNVLLGGKNLRTKNRRSRPEKPYSNQQIEMSFIITRSDLLGPTKQIVDSKMPYLREVLREALGRFGSRVRLGNVSCVSARRVWWTKELREEVWNRGGGGWMVGKVNVGKSQLFEHIFPKGRMSEDGGEDQADAVSGETGRGKKIQQDLDLDELLPPAQPATNYPPMPLVSPLPGTTASPIRVPFGNGKGELIDLPGLARSDLELYVKEEDRETLVMQRRIVPEQRTLKSSRSLILGGGLIRITPRTPGLIFLMYNFTPLKDHVTLTDKAIAFSENTRVSIGVPSILSPDVNEYTSKHAGRFKVSYDVTKASSGPLTRKNAVAIPVERLHFRVLSVDILIEGVGFVEITVQVRRHQYNKWMQMQEERDKAIAALREAGVSTAGIDGAAGPRSSPDSADDSSASASDMEVSQDAFDVMIQNRRDAVAVHPASEADMAELPPEPDWPVVDVFSPEGKFVGSRRPIEGWESNKPPPQVNAYQKKTKARQRRLRLEA</sequence>
<feature type="region of interest" description="Disordered" evidence="1">
    <location>
        <begin position="699"/>
        <end position="735"/>
    </location>
</feature>
<dbReference type="Gene3D" id="3.40.50.300">
    <property type="entry name" value="P-loop containing nucleotide triphosphate hydrolases"/>
    <property type="match status" value="1"/>
</dbReference>
<dbReference type="InterPro" id="IPR027417">
    <property type="entry name" value="P-loop_NTPase"/>
</dbReference>
<feature type="compositionally biased region" description="Basic residues" evidence="1">
    <location>
        <begin position="722"/>
        <end position="735"/>
    </location>
</feature>
<dbReference type="PANTHER" id="PTHR46434">
    <property type="entry name" value="GENETIC INTERACTOR OF PROHIBITINS 3, MITOCHONDRIAL"/>
    <property type="match status" value="1"/>
</dbReference>
<protein>
    <recommendedName>
        <fullName evidence="4">Genetic interactor of prohibitins 3, mitochondrial</fullName>
    </recommendedName>
</protein>
<name>A0A9P7SKW3_9HYPO</name>
<evidence type="ECO:0008006" key="4">
    <source>
        <dbReference type="Google" id="ProtNLM"/>
    </source>
</evidence>
<evidence type="ECO:0000256" key="1">
    <source>
        <dbReference type="SAM" id="MobiDB-lite"/>
    </source>
</evidence>
<dbReference type="OrthoDB" id="1696305at2759"/>
<feature type="compositionally biased region" description="Low complexity" evidence="1">
    <location>
        <begin position="629"/>
        <end position="648"/>
    </location>
</feature>
<dbReference type="PANTHER" id="PTHR46434:SF1">
    <property type="entry name" value="GENETIC INTERACTOR OF PROHIBITINS 3, MITOCHONDRIAL"/>
    <property type="match status" value="1"/>
</dbReference>
<dbReference type="SUPFAM" id="SSF52540">
    <property type="entry name" value="P-loop containing nucleoside triphosphate hydrolases"/>
    <property type="match status" value="1"/>
</dbReference>
<evidence type="ECO:0000313" key="3">
    <source>
        <dbReference type="Proteomes" id="UP000706124"/>
    </source>
</evidence>
<evidence type="ECO:0000313" key="2">
    <source>
        <dbReference type="EMBL" id="KAG5948784.1"/>
    </source>
</evidence>
<keyword evidence="3" id="KW-1185">Reference proteome</keyword>
<feature type="region of interest" description="Disordered" evidence="1">
    <location>
        <begin position="363"/>
        <end position="385"/>
    </location>
</feature>